<evidence type="ECO:0000313" key="1">
    <source>
        <dbReference type="EMBL" id="PJZ76802.1"/>
    </source>
</evidence>
<reference evidence="1 2" key="1">
    <citation type="submission" date="2017-07" db="EMBL/GenBank/DDBJ databases">
        <title>Leptospira spp. isolated from tropical soils.</title>
        <authorList>
            <person name="Thibeaux R."/>
            <person name="Iraola G."/>
            <person name="Ferres I."/>
            <person name="Bierque E."/>
            <person name="Girault D."/>
            <person name="Soupe-Gilbert M.-E."/>
            <person name="Picardeau M."/>
            <person name="Goarant C."/>
        </authorList>
    </citation>
    <scope>NUCLEOTIDE SEQUENCE [LARGE SCALE GENOMIC DNA]</scope>
    <source>
        <strain evidence="1 2">ES4-C-A1</strain>
    </source>
</reference>
<dbReference type="Proteomes" id="UP000231843">
    <property type="component" value="Unassembled WGS sequence"/>
</dbReference>
<comment type="caution">
    <text evidence="1">The sequence shown here is derived from an EMBL/GenBank/DDBJ whole genome shotgun (WGS) entry which is preliminary data.</text>
</comment>
<accession>A0A2M9ZXL7</accession>
<gene>
    <name evidence="1" type="ORF">CH365_12355</name>
</gene>
<evidence type="ECO:0000313" key="2">
    <source>
        <dbReference type="Proteomes" id="UP000231843"/>
    </source>
</evidence>
<name>A0A2M9ZXL7_9LEPT</name>
<sequence length="78" mass="8541">MPKGELKMNLNKSLFLFFLIILLFIQNCSTCINCSDKKMSAAECALLAIAGESKSTGNPEDIKAATNLFFLECTSSKE</sequence>
<organism evidence="1 2">
    <name type="scientific">Leptospira neocaledonica</name>
    <dbReference type="NCBI Taxonomy" id="2023192"/>
    <lineage>
        <taxon>Bacteria</taxon>
        <taxon>Pseudomonadati</taxon>
        <taxon>Spirochaetota</taxon>
        <taxon>Spirochaetia</taxon>
        <taxon>Leptospirales</taxon>
        <taxon>Leptospiraceae</taxon>
        <taxon>Leptospira</taxon>
    </lineage>
</organism>
<keyword evidence="2" id="KW-1185">Reference proteome</keyword>
<dbReference type="AlphaFoldDB" id="A0A2M9ZXL7"/>
<protein>
    <submittedName>
        <fullName evidence="1">Uncharacterized protein</fullName>
    </submittedName>
</protein>
<dbReference type="EMBL" id="NPEA01000006">
    <property type="protein sequence ID" value="PJZ76802.1"/>
    <property type="molecule type" value="Genomic_DNA"/>
</dbReference>
<proteinExistence type="predicted"/>